<keyword evidence="3" id="KW-0449">Lipoprotein</keyword>
<organism evidence="7 8">
    <name type="scientific">Dioscorea cayennensis subsp. rotundata</name>
    <name type="common">White Guinea yam</name>
    <name type="synonym">Dioscorea rotundata</name>
    <dbReference type="NCBI Taxonomy" id="55577"/>
    <lineage>
        <taxon>Eukaryota</taxon>
        <taxon>Viridiplantae</taxon>
        <taxon>Streptophyta</taxon>
        <taxon>Embryophyta</taxon>
        <taxon>Tracheophyta</taxon>
        <taxon>Spermatophyta</taxon>
        <taxon>Magnoliopsida</taxon>
        <taxon>Liliopsida</taxon>
        <taxon>Dioscoreales</taxon>
        <taxon>Dioscoreaceae</taxon>
        <taxon>Dioscorea</taxon>
    </lineage>
</organism>
<evidence type="ECO:0000256" key="3">
    <source>
        <dbReference type="ARBA" id="ARBA00023289"/>
    </source>
</evidence>
<dbReference type="Gene3D" id="3.30.70.100">
    <property type="match status" value="1"/>
</dbReference>
<evidence type="ECO:0000256" key="1">
    <source>
        <dbReference type="ARBA" id="ARBA00022481"/>
    </source>
</evidence>
<evidence type="ECO:0000256" key="4">
    <source>
        <dbReference type="ARBA" id="ARBA00024045"/>
    </source>
</evidence>
<evidence type="ECO:0000313" key="8">
    <source>
        <dbReference type="RefSeq" id="XP_039123576.1"/>
    </source>
</evidence>
<feature type="region of interest" description="Disordered" evidence="5">
    <location>
        <begin position="120"/>
        <end position="146"/>
    </location>
</feature>
<dbReference type="InterPro" id="IPR006121">
    <property type="entry name" value="HMA_dom"/>
</dbReference>
<name>A0AB40B8S2_DIOCR</name>
<dbReference type="InterPro" id="IPR036163">
    <property type="entry name" value="HMA_dom_sf"/>
</dbReference>
<accession>A0AB40B8S2</accession>
<proteinExistence type="inferred from homology"/>
<evidence type="ECO:0000259" key="6">
    <source>
        <dbReference type="PROSITE" id="PS50846"/>
    </source>
</evidence>
<evidence type="ECO:0000313" key="7">
    <source>
        <dbReference type="Proteomes" id="UP001515500"/>
    </source>
</evidence>
<protein>
    <submittedName>
        <fullName evidence="8">Uncharacterized protein LOC120260203</fullName>
    </submittedName>
</protein>
<dbReference type="CDD" id="cd00371">
    <property type="entry name" value="HMA"/>
    <property type="match status" value="1"/>
</dbReference>
<dbReference type="PANTHER" id="PTHR45868:SF14">
    <property type="entry name" value="OS08G0205500 PROTEIN"/>
    <property type="match status" value="1"/>
</dbReference>
<dbReference type="GO" id="GO:0046872">
    <property type="term" value="F:metal ion binding"/>
    <property type="evidence" value="ECO:0007669"/>
    <property type="project" value="UniProtKB-KW"/>
</dbReference>
<keyword evidence="2" id="KW-0479">Metal-binding</keyword>
<feature type="domain" description="HMA" evidence="6">
    <location>
        <begin position="45"/>
        <end position="108"/>
    </location>
</feature>
<dbReference type="Proteomes" id="UP001515500">
    <property type="component" value="Chromosome 5"/>
</dbReference>
<keyword evidence="1" id="KW-0488">Methylation</keyword>
<dbReference type="GeneID" id="120260203"/>
<sequence>MQRVDRLRFNIGQEISLLRVLFSKASVSFQSISMNSSTMAKEDGLKIIQLKVSVNCCEGCKRKVLKALSIKGVLKTEIHPTLAKVTVYGSVDVDTLIKKLAKRGKTAELWSSESIAETNPDISQDKDIETVKKNKDGDSSSSMKEYTHMKYINSEKKQSETSTSDASNATFPTGFTPVVPPSSMMLSHARVFYPMEPSSAPMAYYIVSPQYPGYAGDHGHYPYQVPVYHHHHPYPPLPPQPPVMQSQITGFSDYFNDENTVGCRVM</sequence>
<keyword evidence="3" id="KW-0636">Prenylation</keyword>
<dbReference type="PROSITE" id="PS50846">
    <property type="entry name" value="HMA_2"/>
    <property type="match status" value="1"/>
</dbReference>
<dbReference type="SUPFAM" id="SSF55008">
    <property type="entry name" value="HMA, heavy metal-associated domain"/>
    <property type="match status" value="1"/>
</dbReference>
<dbReference type="AlphaFoldDB" id="A0AB40B8S2"/>
<comment type="similarity">
    <text evidence="4">Belongs to the HIPP family.</text>
</comment>
<gene>
    <name evidence="8" type="primary">LOC120260203</name>
</gene>
<dbReference type="PANTHER" id="PTHR45868">
    <property type="entry name" value="HEAVY METAL-ASSOCIATED ISOPRENYLATED PLANT PROTEIN 33-RELATED"/>
    <property type="match status" value="1"/>
</dbReference>
<evidence type="ECO:0000256" key="2">
    <source>
        <dbReference type="ARBA" id="ARBA00022723"/>
    </source>
</evidence>
<feature type="compositionally biased region" description="Basic and acidic residues" evidence="5">
    <location>
        <begin position="123"/>
        <end position="138"/>
    </location>
</feature>
<reference evidence="8" key="1">
    <citation type="submission" date="2025-08" db="UniProtKB">
        <authorList>
            <consortium name="RefSeq"/>
        </authorList>
    </citation>
    <scope>IDENTIFICATION</scope>
</reference>
<evidence type="ECO:0000256" key="5">
    <source>
        <dbReference type="SAM" id="MobiDB-lite"/>
    </source>
</evidence>
<dbReference type="RefSeq" id="XP_039123576.1">
    <property type="nucleotide sequence ID" value="XM_039267642.1"/>
</dbReference>
<keyword evidence="7" id="KW-1185">Reference proteome</keyword>